<accession>A0A6N2RQT3</accession>
<gene>
    <name evidence="2" type="ORF">BBLFYP81_00532</name>
</gene>
<proteinExistence type="predicted"/>
<organism evidence="2">
    <name type="scientific">Bifidobacterium breve</name>
    <dbReference type="NCBI Taxonomy" id="1685"/>
    <lineage>
        <taxon>Bacteria</taxon>
        <taxon>Bacillati</taxon>
        <taxon>Actinomycetota</taxon>
        <taxon>Actinomycetes</taxon>
        <taxon>Bifidobacteriales</taxon>
        <taxon>Bifidobacteriaceae</taxon>
        <taxon>Bifidobacterium</taxon>
    </lineage>
</organism>
<sequence length="85" mass="9756">MRNMNLTPRPRDLTALLNSDRTDTAIPNTEKTKNRKDEKPESGEGWVKTSVSLRASTRRRLKTWAAAHDMRIQEVLEDALDSYLS</sequence>
<evidence type="ECO:0000256" key="1">
    <source>
        <dbReference type="SAM" id="MobiDB-lite"/>
    </source>
</evidence>
<dbReference type="Gene3D" id="1.10.1220.10">
    <property type="entry name" value="Met repressor-like"/>
    <property type="match status" value="1"/>
</dbReference>
<dbReference type="InterPro" id="IPR013321">
    <property type="entry name" value="Arc_rbn_hlx_hlx"/>
</dbReference>
<name>A0A6N2RQT3_BIFBR</name>
<feature type="region of interest" description="Disordered" evidence="1">
    <location>
        <begin position="1"/>
        <end position="49"/>
    </location>
</feature>
<dbReference type="AlphaFoldDB" id="A0A6N2RQT3"/>
<feature type="compositionally biased region" description="Basic and acidic residues" evidence="1">
    <location>
        <begin position="30"/>
        <end position="42"/>
    </location>
</feature>
<evidence type="ECO:0008006" key="3">
    <source>
        <dbReference type="Google" id="ProtNLM"/>
    </source>
</evidence>
<reference evidence="2" key="1">
    <citation type="submission" date="2019-11" db="EMBL/GenBank/DDBJ databases">
        <authorList>
            <person name="Feng L."/>
        </authorList>
    </citation>
    <scope>NUCLEOTIDE SEQUENCE</scope>
    <source>
        <strain evidence="2">BbreveLFYP81</strain>
    </source>
</reference>
<dbReference type="InterPro" id="IPR010985">
    <property type="entry name" value="Ribbon_hlx_hlx"/>
</dbReference>
<dbReference type="EMBL" id="CACRSN010000005">
    <property type="protein sequence ID" value="VYS83507.1"/>
    <property type="molecule type" value="Genomic_DNA"/>
</dbReference>
<dbReference type="SUPFAM" id="SSF47598">
    <property type="entry name" value="Ribbon-helix-helix"/>
    <property type="match status" value="1"/>
</dbReference>
<evidence type="ECO:0000313" key="2">
    <source>
        <dbReference type="EMBL" id="VYS83507.1"/>
    </source>
</evidence>
<dbReference type="GO" id="GO:0006355">
    <property type="term" value="P:regulation of DNA-templated transcription"/>
    <property type="evidence" value="ECO:0007669"/>
    <property type="project" value="InterPro"/>
</dbReference>
<protein>
    <recommendedName>
        <fullName evidence="3">Macrolide ABC transporter ATP-binding protein</fullName>
    </recommendedName>
</protein>